<sequence length="435" mass="46915">MYNPSRRATLRALMSTALLPGVVMSGASEVNAQTTVVTPATLAGAIAGATAGGTLLLEGGDYGRVVIEGDWSAGAPLVLRSADPGNPARIAELMVYSTRNVRFEQLVFKYRFAAGDPYYFRPFQIRDSQDITLRSSLIDGDLAGPGADVAEGYATGFGLSIRTCRQIRVLGNEVRRFGRGMICDDVRGLVVQANDFHSLRSDGMNFVAVQDVALEGNHIHDFTRNIDSSDHADMIQFWTNQAVGPTRNVRIRGNLLNAGRGGWTQSIFMRNEMVDTGAAGAEMYYRNIEVSNNVILNAHLHGVMVGETRGLVISNNTMVRNALALGQIDPPPPSPLWEPQIRVNPAAEDVVIARNVTAGIMGHEDQSDWRVRDNVIVQDRGRAFPGFYNTVFGQASLVDPTQPASFAARPGGPLDGTGIGATWLDASVTGPPSRF</sequence>
<reference evidence="2 3" key="1">
    <citation type="submission" date="2017-05" db="EMBL/GenBank/DDBJ databases">
        <authorList>
            <person name="Song R."/>
            <person name="Chenine A.L."/>
            <person name="Ruprecht R.M."/>
        </authorList>
    </citation>
    <scope>NUCLEOTIDE SEQUENCE [LARGE SCALE GENOMIC DNA]</scope>
    <source>
        <strain evidence="2 3">CECT 8899</strain>
    </source>
</reference>
<dbReference type="Gene3D" id="2.160.20.10">
    <property type="entry name" value="Single-stranded right-handed beta-helix, Pectin lyase-like"/>
    <property type="match status" value="1"/>
</dbReference>
<protein>
    <submittedName>
        <fullName evidence="2">Uncharacterized protein</fullName>
    </submittedName>
</protein>
<name>A0A238LI64_9RHOB</name>
<dbReference type="InterPro" id="IPR011050">
    <property type="entry name" value="Pectin_lyase_fold/virulence"/>
</dbReference>
<dbReference type="AlphaFoldDB" id="A0A238LI64"/>
<evidence type="ECO:0000256" key="1">
    <source>
        <dbReference type="SAM" id="SignalP"/>
    </source>
</evidence>
<evidence type="ECO:0000313" key="3">
    <source>
        <dbReference type="Proteomes" id="UP000201613"/>
    </source>
</evidence>
<dbReference type="SMART" id="SM00710">
    <property type="entry name" value="PbH1"/>
    <property type="match status" value="5"/>
</dbReference>
<dbReference type="OrthoDB" id="3938151at2"/>
<dbReference type="Proteomes" id="UP000201613">
    <property type="component" value="Unassembled WGS sequence"/>
</dbReference>
<dbReference type="RefSeq" id="WP_093993491.1">
    <property type="nucleotide sequence ID" value="NZ_FXZK01000008.1"/>
</dbReference>
<evidence type="ECO:0000313" key="2">
    <source>
        <dbReference type="EMBL" id="SMY09302.1"/>
    </source>
</evidence>
<gene>
    <name evidence="2" type="ORF">LOM8899_03467</name>
</gene>
<organism evidence="2 3">
    <name type="scientific">Flavimaricola marinus</name>
    <dbReference type="NCBI Taxonomy" id="1819565"/>
    <lineage>
        <taxon>Bacteria</taxon>
        <taxon>Pseudomonadati</taxon>
        <taxon>Pseudomonadota</taxon>
        <taxon>Alphaproteobacteria</taxon>
        <taxon>Rhodobacterales</taxon>
        <taxon>Paracoccaceae</taxon>
        <taxon>Flavimaricola</taxon>
    </lineage>
</organism>
<dbReference type="EMBL" id="FXZK01000008">
    <property type="protein sequence ID" value="SMY09302.1"/>
    <property type="molecule type" value="Genomic_DNA"/>
</dbReference>
<keyword evidence="1" id="KW-0732">Signal</keyword>
<proteinExistence type="predicted"/>
<dbReference type="InterPro" id="IPR006626">
    <property type="entry name" value="PbH1"/>
</dbReference>
<accession>A0A238LI64</accession>
<keyword evidence="3" id="KW-1185">Reference proteome</keyword>
<dbReference type="InterPro" id="IPR012334">
    <property type="entry name" value="Pectin_lyas_fold"/>
</dbReference>
<dbReference type="SUPFAM" id="SSF51126">
    <property type="entry name" value="Pectin lyase-like"/>
    <property type="match status" value="1"/>
</dbReference>
<feature type="signal peptide" evidence="1">
    <location>
        <begin position="1"/>
        <end position="32"/>
    </location>
</feature>
<feature type="chain" id="PRO_5013167341" evidence="1">
    <location>
        <begin position="33"/>
        <end position="435"/>
    </location>
</feature>